<name>A0A6L9QK93_9ACTN</name>
<reference evidence="1 2" key="1">
    <citation type="submission" date="2020-01" db="EMBL/GenBank/DDBJ databases">
        <title>Insect and environment-associated Actinomycetes.</title>
        <authorList>
            <person name="Currrie C."/>
            <person name="Chevrette M."/>
            <person name="Carlson C."/>
            <person name="Stubbendieck R."/>
            <person name="Wendt-Pienkowski E."/>
        </authorList>
    </citation>
    <scope>NUCLEOTIDE SEQUENCE [LARGE SCALE GENOMIC DNA]</scope>
    <source>
        <strain evidence="1 2">SID10258</strain>
    </source>
</reference>
<dbReference type="RefSeq" id="WP_163058780.1">
    <property type="nucleotide sequence ID" value="NZ_JAAGLI010000567.1"/>
</dbReference>
<organism evidence="1 2">
    <name type="scientific">Actinomadura bangladeshensis</name>
    <dbReference type="NCBI Taxonomy" id="453573"/>
    <lineage>
        <taxon>Bacteria</taxon>
        <taxon>Bacillati</taxon>
        <taxon>Actinomycetota</taxon>
        <taxon>Actinomycetes</taxon>
        <taxon>Streptosporangiales</taxon>
        <taxon>Thermomonosporaceae</taxon>
        <taxon>Actinomadura</taxon>
    </lineage>
</organism>
<dbReference type="EMBL" id="JAAGLI010000567">
    <property type="protein sequence ID" value="NEA25123.1"/>
    <property type="molecule type" value="Genomic_DNA"/>
</dbReference>
<evidence type="ECO:0000313" key="2">
    <source>
        <dbReference type="Proteomes" id="UP000475532"/>
    </source>
</evidence>
<dbReference type="Proteomes" id="UP000475532">
    <property type="component" value="Unassembled WGS sequence"/>
</dbReference>
<proteinExistence type="predicted"/>
<dbReference type="AlphaFoldDB" id="A0A6L9QK93"/>
<comment type="caution">
    <text evidence="1">The sequence shown here is derived from an EMBL/GenBank/DDBJ whole genome shotgun (WGS) entry which is preliminary data.</text>
</comment>
<accession>A0A6L9QK93</accession>
<sequence>MTELQVVFRDLMSASKAFHLHGKEFGDLVPKDGPPTPHVNEPTLQQALPKVLQAIGAMHDAVAASMEAHSVKLRRAHDVYQVSEVKNRELIERLAQALSNPDAIQ</sequence>
<gene>
    <name evidence="1" type="ORF">G3I70_21945</name>
</gene>
<dbReference type="Pfam" id="PF19840">
    <property type="entry name" value="DUF6317"/>
    <property type="match status" value="1"/>
</dbReference>
<protein>
    <recommendedName>
        <fullName evidence="3">PE domain-containing protein</fullName>
    </recommendedName>
</protein>
<evidence type="ECO:0000313" key="1">
    <source>
        <dbReference type="EMBL" id="NEA25123.1"/>
    </source>
</evidence>
<evidence type="ECO:0008006" key="3">
    <source>
        <dbReference type="Google" id="ProtNLM"/>
    </source>
</evidence>
<dbReference type="InterPro" id="IPR045558">
    <property type="entry name" value="DUF6317"/>
</dbReference>